<evidence type="ECO:0000256" key="2">
    <source>
        <dbReference type="ARBA" id="ARBA00023276"/>
    </source>
</evidence>
<dbReference type="PANTHER" id="PTHR47199">
    <property type="entry name" value="PHOTOSYSTEM II STABILITY/ASSEMBLY FACTOR HCF136, CHLOROPLASTIC"/>
    <property type="match status" value="1"/>
</dbReference>
<keyword evidence="6" id="KW-1185">Reference proteome</keyword>
<keyword evidence="1" id="KW-0602">Photosynthesis</keyword>
<evidence type="ECO:0000256" key="3">
    <source>
        <dbReference type="SAM" id="SignalP"/>
    </source>
</evidence>
<dbReference type="RefSeq" id="WP_220380399.1">
    <property type="nucleotide sequence ID" value="NZ_CP080544.1"/>
</dbReference>
<reference evidence="5 6" key="1">
    <citation type="submission" date="2021-08" db="EMBL/GenBank/DDBJ databases">
        <title>Lysobacter sp. strain CJ11 Genome sequencing and assembly.</title>
        <authorList>
            <person name="Kim I."/>
        </authorList>
    </citation>
    <scope>NUCLEOTIDE SEQUENCE [LARGE SCALE GENOMIC DNA]</scope>
    <source>
        <strain evidence="5 6">CJ11</strain>
    </source>
</reference>
<dbReference type="PANTHER" id="PTHR47199:SF2">
    <property type="entry name" value="PHOTOSYSTEM II STABILITY_ASSEMBLY FACTOR HCF136, CHLOROPLASTIC"/>
    <property type="match status" value="1"/>
</dbReference>
<evidence type="ECO:0000313" key="6">
    <source>
        <dbReference type="Proteomes" id="UP000824755"/>
    </source>
</evidence>
<gene>
    <name evidence="5" type="ORF">H8L67_03590</name>
</gene>
<feature type="domain" description="Photosynthesis system II assembly factor Ycf48/Hcf136-like" evidence="4">
    <location>
        <begin position="63"/>
        <end position="279"/>
    </location>
</feature>
<dbReference type="Proteomes" id="UP000824755">
    <property type="component" value="Chromosome"/>
</dbReference>
<feature type="chain" id="PRO_5046366582" description="Photosynthesis system II assembly factor Ycf48/Hcf136-like domain-containing protein" evidence="3">
    <location>
        <begin position="41"/>
        <end position="362"/>
    </location>
</feature>
<accession>A0ABX8WRY2</accession>
<keyword evidence="2" id="KW-0604">Photosystem II</keyword>
<evidence type="ECO:0000256" key="1">
    <source>
        <dbReference type="ARBA" id="ARBA00022531"/>
    </source>
</evidence>
<proteinExistence type="predicted"/>
<feature type="signal peptide" evidence="3">
    <location>
        <begin position="1"/>
        <end position="40"/>
    </location>
</feature>
<dbReference type="Pfam" id="PF14870">
    <property type="entry name" value="PSII_BNR"/>
    <property type="match status" value="1"/>
</dbReference>
<dbReference type="Gene3D" id="2.130.10.10">
    <property type="entry name" value="YVTN repeat-like/Quinoprotein amine dehydrogenase"/>
    <property type="match status" value="1"/>
</dbReference>
<sequence length="362" mass="37692">MRRIHPTQRLRPLSLPAPLSQSGCSLVLAAILLAGHGAHAQDAQPATASASVAQGRLRGLSAVDENIAWASGVKGTVIRTVDGGATWHNVSVPGAGALDFRDIEAFSDSEAVVLAAAPGPDSKLYRTTDGGAHWSLVLQNLDPQGFYDCMAFEGDRGWMLGDPINGRYQVFQTRDRGAHWSLSNNGTPAVKDEAAFAASGTCIARNGDSTFVPTGGAEANLHAKRDGSSRWQKFDSGMGRQLASAGVFSAAAMGDAMILVGGDYKEEKKPGNASVFKNGKMTVIAAPPGYRSGVACFAAGDVCVAVGPSGADMWNGSAWRVLDTASWDSVEISGNAVWMSGVKGRVGRYTRAQVDAAGAPAR</sequence>
<evidence type="ECO:0000313" key="5">
    <source>
        <dbReference type="EMBL" id="QYR53591.1"/>
    </source>
</evidence>
<protein>
    <recommendedName>
        <fullName evidence="4">Photosynthesis system II assembly factor Ycf48/Hcf136-like domain-containing protein</fullName>
    </recommendedName>
</protein>
<dbReference type="InterPro" id="IPR028203">
    <property type="entry name" value="PSII_CF48-like_dom"/>
</dbReference>
<name>A0ABX8WRY2_9GAMM</name>
<dbReference type="InterPro" id="IPR015943">
    <property type="entry name" value="WD40/YVTN_repeat-like_dom_sf"/>
</dbReference>
<organism evidence="5 6">
    <name type="scientific">Lysobacter soyae</name>
    <dbReference type="NCBI Taxonomy" id="2764185"/>
    <lineage>
        <taxon>Bacteria</taxon>
        <taxon>Pseudomonadati</taxon>
        <taxon>Pseudomonadota</taxon>
        <taxon>Gammaproteobacteria</taxon>
        <taxon>Lysobacterales</taxon>
        <taxon>Lysobacteraceae</taxon>
        <taxon>Lysobacter</taxon>
    </lineage>
</organism>
<evidence type="ECO:0000259" key="4">
    <source>
        <dbReference type="Pfam" id="PF14870"/>
    </source>
</evidence>
<dbReference type="EMBL" id="CP080544">
    <property type="protein sequence ID" value="QYR53591.1"/>
    <property type="molecule type" value="Genomic_DNA"/>
</dbReference>
<keyword evidence="3" id="KW-0732">Signal</keyword>
<dbReference type="SUPFAM" id="SSF110296">
    <property type="entry name" value="Oligoxyloglucan reducing end-specific cellobiohydrolase"/>
    <property type="match status" value="1"/>
</dbReference>